<gene>
    <name evidence="2" type="ORF">MYP_907</name>
</gene>
<keyword evidence="1" id="KW-0812">Transmembrane</keyword>
<accession>A0A098L9R9</accession>
<evidence type="ECO:0000256" key="1">
    <source>
        <dbReference type="SAM" id="Phobius"/>
    </source>
</evidence>
<evidence type="ECO:0000313" key="2">
    <source>
        <dbReference type="EMBL" id="GAL83680.1"/>
    </source>
</evidence>
<proteinExistence type="predicted"/>
<evidence type="ECO:0000313" key="3">
    <source>
        <dbReference type="Proteomes" id="UP000030185"/>
    </source>
</evidence>
<keyword evidence="1" id="KW-1133">Transmembrane helix</keyword>
<comment type="caution">
    <text evidence="2">The sequence shown here is derived from an EMBL/GenBank/DDBJ whole genome shotgun (WGS) entry which is preliminary data.</text>
</comment>
<organism evidence="2 3">
    <name type="scientific">Sporocytophaga myxococcoides</name>
    <dbReference type="NCBI Taxonomy" id="153721"/>
    <lineage>
        <taxon>Bacteria</taxon>
        <taxon>Pseudomonadati</taxon>
        <taxon>Bacteroidota</taxon>
        <taxon>Cytophagia</taxon>
        <taxon>Cytophagales</taxon>
        <taxon>Cytophagaceae</taxon>
        <taxon>Sporocytophaga</taxon>
    </lineage>
</organism>
<sequence>MILPNESAQTSGTGVILILSFLLVLSCLYLHYSITEQLKKEKNINIKSYFKSFTLLLLIVHPLGFYIYLSQNWNMANDGQIIMSLAVNYFYSSFVFLALGHLCGCLQVSLSKVSQRISRRTIYLEIGKEYMLGSFKKFPP</sequence>
<dbReference type="Proteomes" id="UP000030185">
    <property type="component" value="Unassembled WGS sequence"/>
</dbReference>
<protein>
    <submittedName>
        <fullName evidence="2">Uncharacterized protein</fullName>
    </submittedName>
</protein>
<feature type="transmembrane region" description="Helical" evidence="1">
    <location>
        <begin position="53"/>
        <end position="69"/>
    </location>
</feature>
<dbReference type="AlphaFoldDB" id="A0A098L9R9"/>
<reference evidence="2 3" key="1">
    <citation type="submission" date="2014-09" db="EMBL/GenBank/DDBJ databases">
        <title>Sporocytophaga myxococcoides PG-01 genome sequencing.</title>
        <authorList>
            <person name="Liu L."/>
            <person name="Gao P.J."/>
            <person name="Chen G.J."/>
            <person name="Wang L.S."/>
        </authorList>
    </citation>
    <scope>NUCLEOTIDE SEQUENCE [LARGE SCALE GENOMIC DNA]</scope>
    <source>
        <strain evidence="2 3">PG-01</strain>
    </source>
</reference>
<dbReference type="EMBL" id="BBLT01000002">
    <property type="protein sequence ID" value="GAL83680.1"/>
    <property type="molecule type" value="Genomic_DNA"/>
</dbReference>
<feature type="transmembrane region" description="Helical" evidence="1">
    <location>
        <begin position="89"/>
        <end position="110"/>
    </location>
</feature>
<keyword evidence="1" id="KW-0472">Membrane</keyword>
<name>A0A098L9R9_9BACT</name>
<keyword evidence="3" id="KW-1185">Reference proteome</keyword>
<feature type="transmembrane region" description="Helical" evidence="1">
    <location>
        <begin position="12"/>
        <end position="32"/>
    </location>
</feature>